<name>A0A2V3Y4A0_9FIRM</name>
<evidence type="ECO:0000313" key="7">
    <source>
        <dbReference type="Proteomes" id="UP000248057"/>
    </source>
</evidence>
<protein>
    <submittedName>
        <fullName evidence="6">Multiple sugar transport system substrate-binding protein</fullName>
    </submittedName>
</protein>
<dbReference type="GeneID" id="86062276"/>
<sequence>MSKLRRIAALGLTAVLLGGCVPQKVAAPEKAEETKAEEAKTEESQAKNEGENEGTNETAATEAETDAAIATEITGPVEITIWHQYSDQYEVWFQKVADEFHAKNPDITVKLQYQPADQYEAKVMAAAKADDLPSMVHSAAANMTSYINEGALVNMDDYIYDSTVGYENFDEDINSGLNQMYVPWGNKRYAMPLFLGGNVFFYNKTMFEELGIEPPKTWSEVEAVATAVSDKIGKPGFGFQIMVDGYMEVLTQAGGEVIDLDNKTIGFDSETAREKITWYKDLIDKKVARLVGDDKHFTNPFANGDVGCYVALSGNYGYLATAVGDKFELGAAPLPQEGPKKFVSLSEPVFAIAKTNPEEELASWMFLKYLLSPEVNAECGTVFGALPASTAAMNESVYQDFLKVNPVAAAVYEQRDSYGYMPTIAGWYELRTSLDKALEEIMLDISDMDTALAEAKKSAEAAIRK</sequence>
<feature type="region of interest" description="Disordered" evidence="4">
    <location>
        <begin position="26"/>
        <end position="62"/>
    </location>
</feature>
<dbReference type="EMBL" id="QJKD01000007">
    <property type="protein sequence ID" value="PXX52481.1"/>
    <property type="molecule type" value="Genomic_DNA"/>
</dbReference>
<evidence type="ECO:0000256" key="3">
    <source>
        <dbReference type="ARBA" id="ARBA00022729"/>
    </source>
</evidence>
<dbReference type="Pfam" id="PF13416">
    <property type="entry name" value="SBP_bac_8"/>
    <property type="match status" value="1"/>
</dbReference>
<dbReference type="InterPro" id="IPR006059">
    <property type="entry name" value="SBP"/>
</dbReference>
<dbReference type="GO" id="GO:0042956">
    <property type="term" value="P:maltodextrin transmembrane transport"/>
    <property type="evidence" value="ECO:0007669"/>
    <property type="project" value="TreeGrafter"/>
</dbReference>
<evidence type="ECO:0000256" key="1">
    <source>
        <dbReference type="ARBA" id="ARBA00008520"/>
    </source>
</evidence>
<dbReference type="Proteomes" id="UP000248057">
    <property type="component" value="Unassembled WGS sequence"/>
</dbReference>
<evidence type="ECO:0000256" key="2">
    <source>
        <dbReference type="ARBA" id="ARBA00022448"/>
    </source>
</evidence>
<keyword evidence="7" id="KW-1185">Reference proteome</keyword>
<feature type="compositionally biased region" description="Basic and acidic residues" evidence="4">
    <location>
        <begin position="27"/>
        <end position="50"/>
    </location>
</feature>
<proteinExistence type="inferred from homology"/>
<dbReference type="PANTHER" id="PTHR30061">
    <property type="entry name" value="MALTOSE-BINDING PERIPLASMIC PROTEIN"/>
    <property type="match status" value="1"/>
</dbReference>
<keyword evidence="6" id="KW-0762">Sugar transport</keyword>
<dbReference type="Gene3D" id="3.40.190.10">
    <property type="entry name" value="Periplasmic binding protein-like II"/>
    <property type="match status" value="1"/>
</dbReference>
<dbReference type="AlphaFoldDB" id="A0A2V3Y4A0"/>
<feature type="chain" id="PRO_5039252830" evidence="5">
    <location>
        <begin position="27"/>
        <end position="465"/>
    </location>
</feature>
<dbReference type="PROSITE" id="PS51257">
    <property type="entry name" value="PROKAR_LIPOPROTEIN"/>
    <property type="match status" value="1"/>
</dbReference>
<accession>A0A2V3Y4A0</accession>
<dbReference type="GO" id="GO:0055052">
    <property type="term" value="C:ATP-binding cassette (ABC) transporter complex, substrate-binding subunit-containing"/>
    <property type="evidence" value="ECO:0007669"/>
    <property type="project" value="TreeGrafter"/>
</dbReference>
<evidence type="ECO:0000313" key="6">
    <source>
        <dbReference type="EMBL" id="PXX52481.1"/>
    </source>
</evidence>
<evidence type="ECO:0000256" key="5">
    <source>
        <dbReference type="SAM" id="SignalP"/>
    </source>
</evidence>
<dbReference type="GO" id="GO:0015768">
    <property type="term" value="P:maltose transport"/>
    <property type="evidence" value="ECO:0007669"/>
    <property type="project" value="TreeGrafter"/>
</dbReference>
<dbReference type="SUPFAM" id="SSF53850">
    <property type="entry name" value="Periplasmic binding protein-like II"/>
    <property type="match status" value="1"/>
</dbReference>
<dbReference type="GO" id="GO:1901982">
    <property type="term" value="F:maltose binding"/>
    <property type="evidence" value="ECO:0007669"/>
    <property type="project" value="TreeGrafter"/>
</dbReference>
<dbReference type="CDD" id="cd14748">
    <property type="entry name" value="PBP2_UgpB"/>
    <property type="match status" value="1"/>
</dbReference>
<comment type="caution">
    <text evidence="6">The sequence shown here is derived from an EMBL/GenBank/DDBJ whole genome shotgun (WGS) entry which is preliminary data.</text>
</comment>
<dbReference type="RefSeq" id="WP_110323614.1">
    <property type="nucleotide sequence ID" value="NZ_QJKD01000007.1"/>
</dbReference>
<organism evidence="6 7">
    <name type="scientific">Hungatella effluvii</name>
    <dbReference type="NCBI Taxonomy" id="1096246"/>
    <lineage>
        <taxon>Bacteria</taxon>
        <taxon>Bacillati</taxon>
        <taxon>Bacillota</taxon>
        <taxon>Clostridia</taxon>
        <taxon>Lachnospirales</taxon>
        <taxon>Lachnospiraceae</taxon>
        <taxon>Hungatella</taxon>
    </lineage>
</organism>
<keyword evidence="2" id="KW-0813">Transport</keyword>
<dbReference type="PANTHER" id="PTHR30061:SF50">
    <property type="entry name" value="MALTOSE_MALTODEXTRIN-BINDING PERIPLASMIC PROTEIN"/>
    <property type="match status" value="1"/>
</dbReference>
<feature type="signal peptide" evidence="5">
    <location>
        <begin position="1"/>
        <end position="26"/>
    </location>
</feature>
<feature type="compositionally biased region" description="Low complexity" evidence="4">
    <location>
        <begin position="53"/>
        <end position="62"/>
    </location>
</feature>
<reference evidence="6 7" key="1">
    <citation type="submission" date="2018-05" db="EMBL/GenBank/DDBJ databases">
        <title>Genomic Encyclopedia of Type Strains, Phase IV (KMG-IV): sequencing the most valuable type-strain genomes for metagenomic binning, comparative biology and taxonomic classification.</title>
        <authorList>
            <person name="Goeker M."/>
        </authorList>
    </citation>
    <scope>NUCLEOTIDE SEQUENCE [LARGE SCALE GENOMIC DNA]</scope>
    <source>
        <strain evidence="6 7">DSM 24995</strain>
    </source>
</reference>
<evidence type="ECO:0000256" key="4">
    <source>
        <dbReference type="SAM" id="MobiDB-lite"/>
    </source>
</evidence>
<gene>
    <name evidence="6" type="ORF">DFR60_107167</name>
</gene>
<keyword evidence="3 5" id="KW-0732">Signal</keyword>
<comment type="similarity">
    <text evidence="1">Belongs to the bacterial solute-binding protein 1 family.</text>
</comment>